<dbReference type="PANTHER" id="PTHR43775:SF51">
    <property type="entry name" value="INACTIVE PHENOLPHTHIOCEROL SYNTHESIS POLYKETIDE SYNTHASE TYPE I PKS1-RELATED"/>
    <property type="match status" value="1"/>
</dbReference>
<dbReference type="PROSITE" id="PS50075">
    <property type="entry name" value="CARRIER"/>
    <property type="match status" value="2"/>
</dbReference>
<dbReference type="Gene3D" id="3.90.1150.10">
    <property type="entry name" value="Aspartate Aminotransferase, domain 1"/>
    <property type="match status" value="1"/>
</dbReference>
<dbReference type="Gene3D" id="1.10.1200.10">
    <property type="entry name" value="ACP-like"/>
    <property type="match status" value="1"/>
</dbReference>
<dbReference type="InterPro" id="IPR029058">
    <property type="entry name" value="AB_hydrolase_fold"/>
</dbReference>
<dbReference type="Gene3D" id="3.30.70.3290">
    <property type="match status" value="1"/>
</dbReference>
<dbReference type="InterPro" id="IPR018201">
    <property type="entry name" value="Ketoacyl_synth_AS"/>
</dbReference>
<dbReference type="EMBL" id="JBHSHD010000005">
    <property type="protein sequence ID" value="MFC4819711.1"/>
    <property type="molecule type" value="Genomic_DNA"/>
</dbReference>
<dbReference type="Gene3D" id="3.30.559.30">
    <property type="entry name" value="Nonribosomal peptide synthetase, condensation domain"/>
    <property type="match status" value="1"/>
</dbReference>
<dbReference type="Pfam" id="PF00698">
    <property type="entry name" value="Acyl_transf_1"/>
    <property type="match status" value="1"/>
</dbReference>
<comment type="caution">
    <text evidence="12">The sequence shown here is derived from an EMBL/GenBank/DDBJ whole genome shotgun (WGS) entry which is preliminary data.</text>
</comment>
<organism evidence="12 13">
    <name type="scientific">Dokdonella ginsengisoli</name>
    <dbReference type="NCBI Taxonomy" id="363846"/>
    <lineage>
        <taxon>Bacteria</taxon>
        <taxon>Pseudomonadati</taxon>
        <taxon>Pseudomonadota</taxon>
        <taxon>Gammaproteobacteria</taxon>
        <taxon>Lysobacterales</taxon>
        <taxon>Rhodanobacteraceae</taxon>
        <taxon>Dokdonella</taxon>
    </lineage>
</organism>
<dbReference type="SMART" id="SM00823">
    <property type="entry name" value="PKS_PP"/>
    <property type="match status" value="2"/>
</dbReference>
<dbReference type="Gene3D" id="3.40.47.10">
    <property type="match status" value="1"/>
</dbReference>
<dbReference type="PANTHER" id="PTHR43775">
    <property type="entry name" value="FATTY ACID SYNTHASE"/>
    <property type="match status" value="1"/>
</dbReference>
<dbReference type="SUPFAM" id="SSF52151">
    <property type="entry name" value="FabD/lysophospholipase-like"/>
    <property type="match status" value="1"/>
</dbReference>
<evidence type="ECO:0000256" key="8">
    <source>
        <dbReference type="ARBA" id="ARBA00029443"/>
    </source>
</evidence>
<dbReference type="PROSITE" id="PS52004">
    <property type="entry name" value="KS3_2"/>
    <property type="match status" value="1"/>
</dbReference>
<dbReference type="InterPro" id="IPR042099">
    <property type="entry name" value="ANL_N_sf"/>
</dbReference>
<dbReference type="InterPro" id="IPR009081">
    <property type="entry name" value="PP-bd_ACP"/>
</dbReference>
<evidence type="ECO:0000256" key="7">
    <source>
        <dbReference type="ARBA" id="ARBA00022898"/>
    </source>
</evidence>
<keyword evidence="13" id="KW-1185">Reference proteome</keyword>
<proteinExistence type="inferred from homology"/>
<dbReference type="PROSITE" id="PS00455">
    <property type="entry name" value="AMP_BINDING"/>
    <property type="match status" value="1"/>
</dbReference>
<evidence type="ECO:0000256" key="9">
    <source>
        <dbReference type="SAM" id="MobiDB-lite"/>
    </source>
</evidence>
<keyword evidence="5" id="KW-0597">Phosphoprotein</keyword>
<dbReference type="Pfam" id="PF00109">
    <property type="entry name" value="ketoacyl-synt"/>
    <property type="match status" value="1"/>
</dbReference>
<dbReference type="Pfam" id="PF00668">
    <property type="entry name" value="Condensation"/>
    <property type="match status" value="1"/>
</dbReference>
<dbReference type="InterPro" id="IPR010071">
    <property type="entry name" value="AA_adenyl_dom"/>
</dbReference>
<evidence type="ECO:0000256" key="4">
    <source>
        <dbReference type="ARBA" id="ARBA00022450"/>
    </source>
</evidence>
<dbReference type="Gene3D" id="3.30.559.10">
    <property type="entry name" value="Chloramphenicol acetyltransferase-like domain"/>
    <property type="match status" value="1"/>
</dbReference>
<reference evidence="13" key="1">
    <citation type="journal article" date="2019" name="Int. J. Syst. Evol. Microbiol.">
        <title>The Global Catalogue of Microorganisms (GCM) 10K type strain sequencing project: providing services to taxonomists for standard genome sequencing and annotation.</title>
        <authorList>
            <consortium name="The Broad Institute Genomics Platform"/>
            <consortium name="The Broad Institute Genome Sequencing Center for Infectious Disease"/>
            <person name="Wu L."/>
            <person name="Ma J."/>
        </authorList>
    </citation>
    <scope>NUCLEOTIDE SEQUENCE [LARGE SCALE GENOMIC DNA]</scope>
    <source>
        <strain evidence="13">CCUG 30340</strain>
    </source>
</reference>
<dbReference type="Pfam" id="PF00202">
    <property type="entry name" value="Aminotran_3"/>
    <property type="match status" value="1"/>
</dbReference>
<comment type="pathway">
    <text evidence="3">Lipid metabolism; fatty acid biosynthesis.</text>
</comment>
<evidence type="ECO:0000256" key="2">
    <source>
        <dbReference type="ARBA" id="ARBA00001957"/>
    </source>
</evidence>
<dbReference type="SUPFAM" id="SSF56801">
    <property type="entry name" value="Acetyl-CoA synthetase-like"/>
    <property type="match status" value="1"/>
</dbReference>
<dbReference type="InterPro" id="IPR050091">
    <property type="entry name" value="PKS_NRPS_Biosynth_Enz"/>
</dbReference>
<dbReference type="Pfam" id="PF16197">
    <property type="entry name" value="KAsynt_C_assoc"/>
    <property type="match status" value="1"/>
</dbReference>
<dbReference type="SUPFAM" id="SSF47336">
    <property type="entry name" value="ACP-like"/>
    <property type="match status" value="2"/>
</dbReference>
<feature type="domain" description="Carrier" evidence="10">
    <location>
        <begin position="911"/>
        <end position="986"/>
    </location>
</feature>
<dbReference type="InterPro" id="IPR016036">
    <property type="entry name" value="Malonyl_transacylase_ACP-bd"/>
</dbReference>
<evidence type="ECO:0000313" key="13">
    <source>
        <dbReference type="Proteomes" id="UP001595886"/>
    </source>
</evidence>
<evidence type="ECO:0000256" key="1">
    <source>
        <dbReference type="ARBA" id="ARBA00001933"/>
    </source>
</evidence>
<evidence type="ECO:0000259" key="10">
    <source>
        <dbReference type="PROSITE" id="PS50075"/>
    </source>
</evidence>
<dbReference type="RefSeq" id="WP_380019506.1">
    <property type="nucleotide sequence ID" value="NZ_JBHSHD010000005.1"/>
</dbReference>
<accession>A0ABV9QS92</accession>
<dbReference type="InterPro" id="IPR006162">
    <property type="entry name" value="Ppantetheine_attach_site"/>
</dbReference>
<dbReference type="Gene3D" id="3.30.300.30">
    <property type="match status" value="1"/>
</dbReference>
<dbReference type="InterPro" id="IPR015421">
    <property type="entry name" value="PyrdxlP-dep_Trfase_major"/>
</dbReference>
<feature type="domain" description="Ketosynthase family 3 (KS3)" evidence="11">
    <location>
        <begin position="6"/>
        <end position="438"/>
    </location>
</feature>
<dbReference type="PROSITE" id="PS00606">
    <property type="entry name" value="KS3_1"/>
    <property type="match status" value="1"/>
</dbReference>
<dbReference type="Gene3D" id="3.40.50.1820">
    <property type="entry name" value="alpha/beta hydrolase"/>
    <property type="match status" value="1"/>
</dbReference>
<dbReference type="SUPFAM" id="SSF52777">
    <property type="entry name" value="CoA-dependent acyltransferases"/>
    <property type="match status" value="2"/>
</dbReference>
<evidence type="ECO:0000313" key="12">
    <source>
        <dbReference type="EMBL" id="MFC4819711.1"/>
    </source>
</evidence>
<dbReference type="InterPro" id="IPR020845">
    <property type="entry name" value="AMP-binding_CS"/>
</dbReference>
<dbReference type="NCBIfam" id="TIGR01733">
    <property type="entry name" value="AA-adenyl-dom"/>
    <property type="match status" value="1"/>
</dbReference>
<feature type="region of interest" description="Disordered" evidence="9">
    <location>
        <begin position="2567"/>
        <end position="2593"/>
    </location>
</feature>
<dbReference type="InterPro" id="IPR023213">
    <property type="entry name" value="CAT-like_dom_sf"/>
</dbReference>
<dbReference type="InterPro" id="IPR014031">
    <property type="entry name" value="Ketoacyl_synth_C"/>
</dbReference>
<dbReference type="Gene3D" id="3.40.50.12780">
    <property type="entry name" value="N-terminal domain of ligase-like"/>
    <property type="match status" value="1"/>
</dbReference>
<dbReference type="InterPro" id="IPR016035">
    <property type="entry name" value="Acyl_Trfase/lysoPLipase"/>
</dbReference>
<dbReference type="Pfam" id="PF00501">
    <property type="entry name" value="AMP-binding"/>
    <property type="match status" value="1"/>
</dbReference>
<dbReference type="Proteomes" id="UP001595886">
    <property type="component" value="Unassembled WGS sequence"/>
</dbReference>
<dbReference type="InterPro" id="IPR036736">
    <property type="entry name" value="ACP-like_sf"/>
</dbReference>
<dbReference type="InterPro" id="IPR014030">
    <property type="entry name" value="Ketoacyl_synth_N"/>
</dbReference>
<dbReference type="InterPro" id="IPR049704">
    <property type="entry name" value="Aminotrans_3_PPA_site"/>
</dbReference>
<feature type="domain" description="Carrier" evidence="10">
    <location>
        <begin position="2496"/>
        <end position="2573"/>
    </location>
</feature>
<dbReference type="SMART" id="SM00827">
    <property type="entry name" value="PKS_AT"/>
    <property type="match status" value="1"/>
</dbReference>
<dbReference type="InterPro" id="IPR020841">
    <property type="entry name" value="PKS_Beta-ketoAc_synthase_dom"/>
</dbReference>
<dbReference type="SMART" id="SM00825">
    <property type="entry name" value="PKS_KS"/>
    <property type="match status" value="1"/>
</dbReference>
<dbReference type="InterPro" id="IPR001227">
    <property type="entry name" value="Ac_transferase_dom_sf"/>
</dbReference>
<comment type="cofactor">
    <cofactor evidence="1">
        <name>pyridoxal 5'-phosphate</name>
        <dbReference type="ChEBI" id="CHEBI:597326"/>
    </cofactor>
</comment>
<protein>
    <submittedName>
        <fullName evidence="12">Amino acid adenylation domain-containing protein</fullName>
    </submittedName>
</protein>
<dbReference type="PROSITE" id="PS00600">
    <property type="entry name" value="AA_TRANSFER_CLASS_3"/>
    <property type="match status" value="1"/>
</dbReference>
<dbReference type="InterPro" id="IPR032821">
    <property type="entry name" value="PKS_assoc"/>
</dbReference>
<dbReference type="InterPro" id="IPR000873">
    <property type="entry name" value="AMP-dep_synth/lig_dom"/>
</dbReference>
<evidence type="ECO:0000259" key="11">
    <source>
        <dbReference type="PROSITE" id="PS52004"/>
    </source>
</evidence>
<dbReference type="Pfam" id="PF13193">
    <property type="entry name" value="AMP-binding_C"/>
    <property type="match status" value="1"/>
</dbReference>
<dbReference type="Pfam" id="PF02801">
    <property type="entry name" value="Ketoacyl-synt_C"/>
    <property type="match status" value="1"/>
</dbReference>
<dbReference type="InterPro" id="IPR015424">
    <property type="entry name" value="PyrdxlP-dep_Trfase"/>
</dbReference>
<dbReference type="InterPro" id="IPR016039">
    <property type="entry name" value="Thiolase-like"/>
</dbReference>
<dbReference type="InterPro" id="IPR001242">
    <property type="entry name" value="Condensation_dom"/>
</dbReference>
<dbReference type="Gene3D" id="3.40.366.10">
    <property type="entry name" value="Malonyl-Coenzyme A Acyl Carrier Protein, domain 2"/>
    <property type="match status" value="1"/>
</dbReference>
<dbReference type="Pfam" id="PF00550">
    <property type="entry name" value="PP-binding"/>
    <property type="match status" value="2"/>
</dbReference>
<evidence type="ECO:0000256" key="3">
    <source>
        <dbReference type="ARBA" id="ARBA00005194"/>
    </source>
</evidence>
<dbReference type="InterPro" id="IPR020806">
    <property type="entry name" value="PKS_PP-bd"/>
</dbReference>
<gene>
    <name evidence="12" type="ORF">ACFO6Q_05225</name>
</gene>
<dbReference type="CDD" id="cd00833">
    <property type="entry name" value="PKS"/>
    <property type="match status" value="1"/>
</dbReference>
<comment type="similarity">
    <text evidence="8">In the C-terminal section; belongs to the NRP synthetase family.</text>
</comment>
<keyword evidence="6" id="KW-0808">Transferase</keyword>
<dbReference type="InterPro" id="IPR045851">
    <property type="entry name" value="AMP-bd_C_sf"/>
</dbReference>
<comment type="cofactor">
    <cofactor evidence="2">
        <name>pantetheine 4'-phosphate</name>
        <dbReference type="ChEBI" id="CHEBI:47942"/>
    </cofactor>
</comment>
<dbReference type="SUPFAM" id="SSF55048">
    <property type="entry name" value="Probable ACP-binding domain of malonyl-CoA ACP transacylase"/>
    <property type="match status" value="1"/>
</dbReference>
<dbReference type="PROSITE" id="PS00012">
    <property type="entry name" value="PHOSPHOPANTETHEINE"/>
    <property type="match status" value="1"/>
</dbReference>
<evidence type="ECO:0000256" key="5">
    <source>
        <dbReference type="ARBA" id="ARBA00022553"/>
    </source>
</evidence>
<dbReference type="InterPro" id="IPR014043">
    <property type="entry name" value="Acyl_transferase_dom"/>
</dbReference>
<keyword evidence="7" id="KW-0663">Pyridoxal phosphate</keyword>
<dbReference type="InterPro" id="IPR015422">
    <property type="entry name" value="PyrdxlP-dep_Trfase_small"/>
</dbReference>
<name>A0ABV9QS92_9GAMM</name>
<dbReference type="InterPro" id="IPR005814">
    <property type="entry name" value="Aminotrans_3"/>
</dbReference>
<dbReference type="SUPFAM" id="SSF53901">
    <property type="entry name" value="Thiolase-like"/>
    <property type="match status" value="1"/>
</dbReference>
<evidence type="ECO:0000256" key="6">
    <source>
        <dbReference type="ARBA" id="ARBA00022679"/>
    </source>
</evidence>
<keyword evidence="4" id="KW-0596">Phosphopantetheine</keyword>
<dbReference type="InterPro" id="IPR025110">
    <property type="entry name" value="AMP-bd_C"/>
</dbReference>
<sequence length="2593" mass="274453">MSETAIDGVAIVGMAGRFPGAASIDELWANLLAGRESITRFSPDELSPLVPAELRAHPRYVPARGVVADADRFDAAFFGIGAREAQLIDPQQRVFLELCWNALEHAGIDPTRAPGGSGPASIGVFAGTSNNGYRKLVEARPDVVAAAGEFAAMLANEKDYVATRVAHKLGLTGPAISLYTACSTSLVAIAQAWYALMSWQCDVALAGGVNIAVPQESGYLPAEGAIESADGHCRPFDADASGTVFSSGAGVVVLKRLADAIEHGDTIWAVIRGVGVNNDGADKASFSAPSVRGQSAAIRLALSSAGVDAASIGYVEAHGTGTPLGDPIEVEALARAFAAEHGGGARHTCWIGSLKGNLGHLVAASGVTGLIKATLALHHGRIPASLHYRTPNPEIDFAATPFKVVQRAKAWPRKAAPRRAGVSSFGVGGTNAHVVLEEAPRRAPSSAGRAVTLLPLSARDGEALQRRAAELADALAAYSDADLADIGATLAFGRKAMATRGVVVARTIAQARERLARLGTARARQPKLVFLFPGQGSQHAGMARELVETEPVFREHFERCCALASRHLGLDLRAAILPSAGEEAHADAQLAQTRCTQPALFAVEYALARWWESIGVVADAMIGHSVGEYVAATLAGVFTLEDAVALVCARGSAMQAQPAGAMLAVRAAEHEVLARLPADVSLAAVNASELVTVAGDEAAVDAFARALDAEHIASTRLKVSHAFHSAAMDGALPLLARAFETVRPAPPTRPFHSCVSGRPIGAAEAVDPSYWLRQLREPVRFADALGDVLAGGPVLFVEVGPSQALTTFARARLRDGDAATASLGAATRQGSDAEHLAAAVGECWRHGREPDWDAYHAGQTRHRVVLPGYPFRGERYWIETPAPATIGAIGVVEMNPPATASAAPAASSRGARLRAELRELVEGLSGEPVDAAQDGATLLELGLDSLALTQAALELERRYGLKLKFRRLMEDLDSIDKLAALLEATLPPEPPAAAATAVAAPLATPPPPVGGSPLLTQLIQSQMALMQQQTQLLAALAGNAVAAPAPVAAAVAAPAVRSEEAAANLVERPFGASARISLKRDLALDAGQRAFVDAFTRDYNRRTAGSKAFSQQHRARMADPRVVTGFNPLWKELVYPIVVERSKGARLWDVDGNEYVDCLNAFGANFLGYQPDYVVDALKRQIDAGFEVGPQHPLTAEVSELIAGMTGMERVAFCNTGSEAVMGAMRIARTVTGRKTIAIFTNSYHGIFDEVIVRGTRSLRSIAAAPGILASAVENVLVLDYGSEESLRILRERAHELAAILIEPVQGKNPSLQPREFVRALRPICDAGGCALIFDEVITGFRIAPGGAQEFYGVRADLATYGKIIGGGLPFAAIAGSAHWMDALDGGDWRFGDDSYPEAGVTYFAGTFVRHPLALAAAKAALLHLKAQGPALQQRLNERTAALVERLDVIFAAHGAPLKAVGFSSLWRVVADEGQPFASLFWYALRANGLHVYEQFNCFLTEAHGEADVERIVAGVEAATAMLMRERLLTAGDSAGEAPIAASAALPDTLPLTQGQLEKWLGGQYGGDAALACNEAVVMRYDGDLDVAALRRALERVWSRHEAFGLAIGEDGTQSLRAAPPLPLRELDFSGDEAQARLEALCRDAMREPFDLGAPPLLRLSLIRLGERRHALHLIAHHLVMDGWSLAVFFDELETAYNAFAAGREPSLPAAQSYRAYVLAEQERRRSNAAQVDYWRERHRDPPPPLGLPVDRPRGEMPDFRADSERHAFAPELADALRQAARRRGVTVYGLLLAAFAAWLARVSGRRDVAVAIPFAGQALAGSGALIGDGVNTLPLRIAIDETAPLDALVGAAQRALLDAAEHQDLTLLDVVRSLGPRRRDAQSALADVVFNLNPRVRAPAYDGVAASWQDCRHAALLWELFFNLNDDGRSLNLDVHYRTALHDAATIRAWIADFERVLAAFAQPQPAPLAALLRQTIPAAVDSVAAPQAPASADTPLALIETQVRRTPARIAIEGEGGTLSYAQLWRDSGAFAARLRAAGVARGDLVGVCLPRRIDLLPALLGVLRAGAAYVPLDPAFPDARLCTMIGQAALRHVVVGEGAQVPAAIGDGSFARIAYAASSPGVADAQDLPAVTGDDLAYVLFTSGSTGVPKGVRVLHRNLANFLVSMRAQPGLDAGDVLAAVTTLSFDIAGLELYLPLTVGARVHLVGEAQARDPLELARALGAAQASVLQTTPTLLRLLLDGAGDAAVRGLRLLVGGEALPRDLAERALAQAREVWNLYGPTETTIWSTLARVESGSGPVPLGRPIANTTIHLLDAELKPVESGTEGELWIGGDGVADGYLGRPDLSAERFRLVDGHRLYRTGDLGSLRDGVLHFHGRGDDQIKLRGHRIELGEIEAAARAEAGVREAAAAVRRLGENDERLVLYVGAPTAAGDLAQRLRERLRETLPAYMQPQQIDVLAVLPKTPNGKLDRNALAASVAAPPAPSADLAAAAAGDARETYLGRIWGELIGLDELRSEDNFFELGGHSLLAVEMATRVQRDTGVRLNLMAVATGTLGSLARQLPETDGHASAPSLLGRLFGRGGRGRTSP</sequence>
<dbReference type="Gene3D" id="3.40.640.10">
    <property type="entry name" value="Type I PLP-dependent aspartate aminotransferase-like (Major domain)"/>
    <property type="match status" value="1"/>
</dbReference>
<dbReference type="SUPFAM" id="SSF53383">
    <property type="entry name" value="PLP-dependent transferases"/>
    <property type="match status" value="1"/>
</dbReference>